<gene>
    <name evidence="2" type="ORF">CERSUDRAFT_127154</name>
</gene>
<organism evidence="2 3">
    <name type="scientific">Ceriporiopsis subvermispora (strain B)</name>
    <name type="common">White-rot fungus</name>
    <name type="synonym">Gelatoporia subvermispora</name>
    <dbReference type="NCBI Taxonomy" id="914234"/>
    <lineage>
        <taxon>Eukaryota</taxon>
        <taxon>Fungi</taxon>
        <taxon>Dikarya</taxon>
        <taxon>Basidiomycota</taxon>
        <taxon>Agaricomycotina</taxon>
        <taxon>Agaricomycetes</taxon>
        <taxon>Polyporales</taxon>
        <taxon>Gelatoporiaceae</taxon>
        <taxon>Gelatoporia</taxon>
    </lineage>
</organism>
<evidence type="ECO:0000313" key="2">
    <source>
        <dbReference type="EMBL" id="EMD31769.1"/>
    </source>
</evidence>
<keyword evidence="3" id="KW-1185">Reference proteome</keyword>
<evidence type="ECO:0000313" key="3">
    <source>
        <dbReference type="Proteomes" id="UP000016930"/>
    </source>
</evidence>
<dbReference type="EMBL" id="KB445815">
    <property type="protein sequence ID" value="EMD31769.1"/>
    <property type="molecule type" value="Genomic_DNA"/>
</dbReference>
<name>M2P8P3_CERS8</name>
<sequence>MACTSFCFFLLAVLPVFVHAALVRDGKCHLLSCETQVSITEAVRVGEHIINVTAPACTGYIPSLEPVHITESILARRSPGVLDRRDPRADGLHARQGSSSECIGSAICECGTPCAIECGGFTNSDPNPTVSDCDTLVTVLRSFPDLLGPTFVQGTSFPNPILISFSTCAAAFGNKRTDDLDIEYCWDGLALLSNELVAECVSPEISPQGAQCNSDNGAWGMSIGGVLR</sequence>
<reference evidence="2 3" key="1">
    <citation type="journal article" date="2012" name="Proc. Natl. Acad. Sci. U.S.A.">
        <title>Comparative genomics of Ceriporiopsis subvermispora and Phanerochaete chrysosporium provide insight into selective ligninolysis.</title>
        <authorList>
            <person name="Fernandez-Fueyo E."/>
            <person name="Ruiz-Duenas F.J."/>
            <person name="Ferreira P."/>
            <person name="Floudas D."/>
            <person name="Hibbett D.S."/>
            <person name="Canessa P."/>
            <person name="Larrondo L.F."/>
            <person name="James T.Y."/>
            <person name="Seelenfreund D."/>
            <person name="Lobos S."/>
            <person name="Polanco R."/>
            <person name="Tello M."/>
            <person name="Honda Y."/>
            <person name="Watanabe T."/>
            <person name="Watanabe T."/>
            <person name="Ryu J.S."/>
            <person name="Kubicek C.P."/>
            <person name="Schmoll M."/>
            <person name="Gaskell J."/>
            <person name="Hammel K.E."/>
            <person name="St John F.J."/>
            <person name="Vanden Wymelenberg A."/>
            <person name="Sabat G."/>
            <person name="Splinter BonDurant S."/>
            <person name="Syed K."/>
            <person name="Yadav J.S."/>
            <person name="Doddapaneni H."/>
            <person name="Subramanian V."/>
            <person name="Lavin J.L."/>
            <person name="Oguiza J.A."/>
            <person name="Perez G."/>
            <person name="Pisabarro A.G."/>
            <person name="Ramirez L."/>
            <person name="Santoyo F."/>
            <person name="Master E."/>
            <person name="Coutinho P.M."/>
            <person name="Henrissat B."/>
            <person name="Lombard V."/>
            <person name="Magnuson J.K."/>
            <person name="Kuees U."/>
            <person name="Hori C."/>
            <person name="Igarashi K."/>
            <person name="Samejima M."/>
            <person name="Held B.W."/>
            <person name="Barry K.W."/>
            <person name="LaButti K.M."/>
            <person name="Lapidus A."/>
            <person name="Lindquist E.A."/>
            <person name="Lucas S.M."/>
            <person name="Riley R."/>
            <person name="Salamov A.A."/>
            <person name="Hoffmeister D."/>
            <person name="Schwenk D."/>
            <person name="Hadar Y."/>
            <person name="Yarden O."/>
            <person name="de Vries R.P."/>
            <person name="Wiebenga A."/>
            <person name="Stenlid J."/>
            <person name="Eastwood D."/>
            <person name="Grigoriev I.V."/>
            <person name="Berka R.M."/>
            <person name="Blanchette R.A."/>
            <person name="Kersten P."/>
            <person name="Martinez A.T."/>
            <person name="Vicuna R."/>
            <person name="Cullen D."/>
        </authorList>
    </citation>
    <scope>NUCLEOTIDE SEQUENCE [LARGE SCALE GENOMIC DNA]</scope>
    <source>
        <strain evidence="2 3">B</strain>
    </source>
</reference>
<accession>M2P8P3</accession>
<dbReference type="OrthoDB" id="2782977at2759"/>
<proteinExistence type="predicted"/>
<evidence type="ECO:0008006" key="4">
    <source>
        <dbReference type="Google" id="ProtNLM"/>
    </source>
</evidence>
<dbReference type="STRING" id="914234.M2P8P3"/>
<feature type="chain" id="PRO_5004022530" description="Hydrophobin" evidence="1">
    <location>
        <begin position="21"/>
        <end position="228"/>
    </location>
</feature>
<dbReference type="HOGENOM" id="CLU_1214606_0_0_1"/>
<dbReference type="Proteomes" id="UP000016930">
    <property type="component" value="Unassembled WGS sequence"/>
</dbReference>
<dbReference type="AlphaFoldDB" id="M2P8P3"/>
<protein>
    <recommendedName>
        <fullName evidence="4">Hydrophobin</fullName>
    </recommendedName>
</protein>
<evidence type="ECO:0000256" key="1">
    <source>
        <dbReference type="SAM" id="SignalP"/>
    </source>
</evidence>
<keyword evidence="1" id="KW-0732">Signal</keyword>
<feature type="signal peptide" evidence="1">
    <location>
        <begin position="1"/>
        <end position="20"/>
    </location>
</feature>